<proteinExistence type="predicted"/>
<evidence type="ECO:0000313" key="2">
    <source>
        <dbReference type="Proteomes" id="UP001066276"/>
    </source>
</evidence>
<keyword evidence="2" id="KW-1185">Reference proteome</keyword>
<dbReference type="AlphaFoldDB" id="A0AAV7KT86"/>
<dbReference type="Proteomes" id="UP001066276">
    <property type="component" value="Chromosome 12"/>
</dbReference>
<name>A0AAV7KT86_PLEWA</name>
<sequence>MPGSGWSRRGCHRLLGKCDGEMVGVVSVQEDIHIDHPEVNPMSEQACQGCGGGEIAEQHVLIVDRLWVACSGHELAPIMESMLVELRSGPDLTLLTVEHLM</sequence>
<organism evidence="1 2">
    <name type="scientific">Pleurodeles waltl</name>
    <name type="common">Iberian ribbed newt</name>
    <dbReference type="NCBI Taxonomy" id="8319"/>
    <lineage>
        <taxon>Eukaryota</taxon>
        <taxon>Metazoa</taxon>
        <taxon>Chordata</taxon>
        <taxon>Craniata</taxon>
        <taxon>Vertebrata</taxon>
        <taxon>Euteleostomi</taxon>
        <taxon>Amphibia</taxon>
        <taxon>Batrachia</taxon>
        <taxon>Caudata</taxon>
        <taxon>Salamandroidea</taxon>
        <taxon>Salamandridae</taxon>
        <taxon>Pleurodelinae</taxon>
        <taxon>Pleurodeles</taxon>
    </lineage>
</organism>
<comment type="caution">
    <text evidence="1">The sequence shown here is derived from an EMBL/GenBank/DDBJ whole genome shotgun (WGS) entry which is preliminary data.</text>
</comment>
<accession>A0AAV7KT86</accession>
<protein>
    <submittedName>
        <fullName evidence="1">Uncharacterized protein</fullName>
    </submittedName>
</protein>
<dbReference type="EMBL" id="JANPWB010000016">
    <property type="protein sequence ID" value="KAJ1081169.1"/>
    <property type="molecule type" value="Genomic_DNA"/>
</dbReference>
<gene>
    <name evidence="1" type="ORF">NDU88_001352</name>
</gene>
<evidence type="ECO:0000313" key="1">
    <source>
        <dbReference type="EMBL" id="KAJ1081169.1"/>
    </source>
</evidence>
<reference evidence="1" key="1">
    <citation type="journal article" date="2022" name="bioRxiv">
        <title>Sequencing and chromosome-scale assembly of the giantPleurodeles waltlgenome.</title>
        <authorList>
            <person name="Brown T."/>
            <person name="Elewa A."/>
            <person name="Iarovenko S."/>
            <person name="Subramanian E."/>
            <person name="Araus A.J."/>
            <person name="Petzold A."/>
            <person name="Susuki M."/>
            <person name="Suzuki K.-i.T."/>
            <person name="Hayashi T."/>
            <person name="Toyoda A."/>
            <person name="Oliveira C."/>
            <person name="Osipova E."/>
            <person name="Leigh N.D."/>
            <person name="Simon A."/>
            <person name="Yun M.H."/>
        </authorList>
    </citation>
    <scope>NUCLEOTIDE SEQUENCE</scope>
    <source>
        <strain evidence="1">20211129_DDA</strain>
        <tissue evidence="1">Liver</tissue>
    </source>
</reference>